<dbReference type="EMBL" id="LAZR01009850">
    <property type="protein sequence ID" value="KKM70271.1"/>
    <property type="molecule type" value="Genomic_DNA"/>
</dbReference>
<accession>A0A0F9K6K4</accession>
<comment type="caution">
    <text evidence="1">The sequence shown here is derived from an EMBL/GenBank/DDBJ whole genome shotgun (WGS) entry which is preliminary data.</text>
</comment>
<proteinExistence type="predicted"/>
<sequence>MKKPIKVSILWFLAKMMNENWIEASFRCAKRCCDGTFTSSLTRFEYLDAVGLFETSWMIFDHTSSDNGFGYPR</sequence>
<reference evidence="1" key="1">
    <citation type="journal article" date="2015" name="Nature">
        <title>Complex archaea that bridge the gap between prokaryotes and eukaryotes.</title>
        <authorList>
            <person name="Spang A."/>
            <person name="Saw J.H."/>
            <person name="Jorgensen S.L."/>
            <person name="Zaremba-Niedzwiedzka K."/>
            <person name="Martijn J."/>
            <person name="Lind A.E."/>
            <person name="van Eijk R."/>
            <person name="Schleper C."/>
            <person name="Guy L."/>
            <person name="Ettema T.J."/>
        </authorList>
    </citation>
    <scope>NUCLEOTIDE SEQUENCE</scope>
</reference>
<gene>
    <name evidence="1" type="ORF">LCGC14_1442430</name>
</gene>
<dbReference type="AlphaFoldDB" id="A0A0F9K6K4"/>
<evidence type="ECO:0000313" key="1">
    <source>
        <dbReference type="EMBL" id="KKM70271.1"/>
    </source>
</evidence>
<protein>
    <submittedName>
        <fullName evidence="1">Uncharacterized protein</fullName>
    </submittedName>
</protein>
<organism evidence="1">
    <name type="scientific">marine sediment metagenome</name>
    <dbReference type="NCBI Taxonomy" id="412755"/>
    <lineage>
        <taxon>unclassified sequences</taxon>
        <taxon>metagenomes</taxon>
        <taxon>ecological metagenomes</taxon>
    </lineage>
</organism>
<name>A0A0F9K6K4_9ZZZZ</name>